<feature type="transmembrane region" description="Helical" evidence="8">
    <location>
        <begin position="159"/>
        <end position="178"/>
    </location>
</feature>
<dbReference type="Pfam" id="PF08395">
    <property type="entry name" value="7tm_7"/>
    <property type="match status" value="1"/>
</dbReference>
<feature type="transmembrane region" description="Helical" evidence="8">
    <location>
        <begin position="346"/>
        <end position="367"/>
    </location>
</feature>
<keyword evidence="2 8" id="KW-1003">Cell membrane</keyword>
<evidence type="ECO:0000256" key="7">
    <source>
        <dbReference type="ARBA" id="ARBA00023224"/>
    </source>
</evidence>
<evidence type="ECO:0000256" key="1">
    <source>
        <dbReference type="ARBA" id="ARBA00004651"/>
    </source>
</evidence>
<reference evidence="9" key="1">
    <citation type="journal article" date="2023" name="G3 (Bethesda)">
        <title>Whole genome assemblies of Zophobas morio and Tenebrio molitor.</title>
        <authorList>
            <person name="Kaur S."/>
            <person name="Stinson S.A."/>
            <person name="diCenzo G.C."/>
        </authorList>
    </citation>
    <scope>NUCLEOTIDE SEQUENCE</scope>
    <source>
        <strain evidence="9">QUZm001</strain>
    </source>
</reference>
<keyword evidence="5 8" id="KW-0472">Membrane</keyword>
<dbReference type="AlphaFoldDB" id="A0AA38I5A7"/>
<keyword evidence="4 8" id="KW-1133">Transmembrane helix</keyword>
<evidence type="ECO:0000313" key="10">
    <source>
        <dbReference type="Proteomes" id="UP001168821"/>
    </source>
</evidence>
<organism evidence="9 10">
    <name type="scientific">Zophobas morio</name>
    <dbReference type="NCBI Taxonomy" id="2755281"/>
    <lineage>
        <taxon>Eukaryota</taxon>
        <taxon>Metazoa</taxon>
        <taxon>Ecdysozoa</taxon>
        <taxon>Arthropoda</taxon>
        <taxon>Hexapoda</taxon>
        <taxon>Insecta</taxon>
        <taxon>Pterygota</taxon>
        <taxon>Neoptera</taxon>
        <taxon>Endopterygota</taxon>
        <taxon>Coleoptera</taxon>
        <taxon>Polyphaga</taxon>
        <taxon>Cucujiformia</taxon>
        <taxon>Tenebrionidae</taxon>
        <taxon>Zophobas</taxon>
    </lineage>
</organism>
<feature type="transmembrane region" description="Helical" evidence="8">
    <location>
        <begin position="133"/>
        <end position="153"/>
    </location>
</feature>
<evidence type="ECO:0000256" key="3">
    <source>
        <dbReference type="ARBA" id="ARBA00022692"/>
    </source>
</evidence>
<dbReference type="PANTHER" id="PTHR21143:SF133">
    <property type="entry name" value="GUSTATORY AND PHEROMONE RECEPTOR 32A-RELATED"/>
    <property type="match status" value="1"/>
</dbReference>
<evidence type="ECO:0000256" key="2">
    <source>
        <dbReference type="ARBA" id="ARBA00022475"/>
    </source>
</evidence>
<dbReference type="GO" id="GO:0007635">
    <property type="term" value="P:chemosensory behavior"/>
    <property type="evidence" value="ECO:0007669"/>
    <property type="project" value="TreeGrafter"/>
</dbReference>
<gene>
    <name evidence="9" type="ORF">Zmor_019729</name>
</gene>
<evidence type="ECO:0000313" key="9">
    <source>
        <dbReference type="EMBL" id="KAJ3647877.1"/>
    </source>
</evidence>
<name>A0AA38I5A7_9CUCU</name>
<dbReference type="PANTHER" id="PTHR21143">
    <property type="entry name" value="INVERTEBRATE GUSTATORY RECEPTOR"/>
    <property type="match status" value="1"/>
</dbReference>
<dbReference type="GO" id="GO:0030424">
    <property type="term" value="C:axon"/>
    <property type="evidence" value="ECO:0007669"/>
    <property type="project" value="TreeGrafter"/>
</dbReference>
<dbReference type="GO" id="GO:0007165">
    <property type="term" value="P:signal transduction"/>
    <property type="evidence" value="ECO:0007669"/>
    <property type="project" value="UniProtKB-KW"/>
</dbReference>
<keyword evidence="3 8" id="KW-0812">Transmembrane</keyword>
<accession>A0AA38I5A7</accession>
<sequence>MHQTKLTLLKNFRNCFKILLIQGEIFGLVTFSYSTHLTPSRAKLVANIFRILIFALTTIYALHLCATNDEILVVVKSTTLLSFTYSIFCVTTIWILSVTNRHKFITFVTKIIQFDVNCCDKRLTTYQKGRKKVMLCWTTKYLFLVFFFVAINANSCDEFSLIYTFLCSFMSAFSFTICRQSAELALMLKFRFFVLNEKLLTIITVVDDLDYVKSVLTKVCTWHHHLSRLVKLYNDLFGIILLLVFGFSFLVVTVCSFVIAAEMQHGGTEWYFVLGFCTIVVYYAVDVVSVCDSCYATIEELSRTGVLIHKIQSEDRDVIDGIEMFAFQIANEAAEFSAGGFFPINYTLVFSMVGGVTTYIIILLQLATTFKEW</sequence>
<dbReference type="GO" id="GO:0050909">
    <property type="term" value="P:sensory perception of taste"/>
    <property type="evidence" value="ECO:0007669"/>
    <property type="project" value="InterPro"/>
</dbReference>
<dbReference type="EMBL" id="JALNTZ010000006">
    <property type="protein sequence ID" value="KAJ3647877.1"/>
    <property type="molecule type" value="Genomic_DNA"/>
</dbReference>
<feature type="transmembrane region" description="Helical" evidence="8">
    <location>
        <begin position="74"/>
        <end position="96"/>
    </location>
</feature>
<dbReference type="GO" id="GO:0030425">
    <property type="term" value="C:dendrite"/>
    <property type="evidence" value="ECO:0007669"/>
    <property type="project" value="TreeGrafter"/>
</dbReference>
<feature type="transmembrane region" description="Helical" evidence="8">
    <location>
        <begin position="268"/>
        <end position="285"/>
    </location>
</feature>
<dbReference type="InterPro" id="IPR013604">
    <property type="entry name" value="7TM_chemorcpt"/>
</dbReference>
<dbReference type="GO" id="GO:0043025">
    <property type="term" value="C:neuronal cell body"/>
    <property type="evidence" value="ECO:0007669"/>
    <property type="project" value="TreeGrafter"/>
</dbReference>
<evidence type="ECO:0000256" key="8">
    <source>
        <dbReference type="RuleBase" id="RU363108"/>
    </source>
</evidence>
<feature type="transmembrane region" description="Helical" evidence="8">
    <location>
        <begin position="44"/>
        <end position="62"/>
    </location>
</feature>
<dbReference type="GO" id="GO:0005886">
    <property type="term" value="C:plasma membrane"/>
    <property type="evidence" value="ECO:0007669"/>
    <property type="project" value="UniProtKB-SubCell"/>
</dbReference>
<comment type="similarity">
    <text evidence="8">Belongs to the insect chemoreceptor superfamily. Gustatory receptor (GR) family.</text>
</comment>
<comment type="subcellular location">
    <subcellularLocation>
        <location evidence="1 8">Cell membrane</location>
        <topology evidence="1 8">Multi-pass membrane protein</topology>
    </subcellularLocation>
</comment>
<comment type="caution">
    <text evidence="9">The sequence shown here is derived from an EMBL/GenBank/DDBJ whole genome shotgun (WGS) entry which is preliminary data.</text>
</comment>
<keyword evidence="10" id="KW-1185">Reference proteome</keyword>
<protein>
    <recommendedName>
        <fullName evidence="8">Gustatory receptor</fullName>
    </recommendedName>
</protein>
<dbReference type="Proteomes" id="UP001168821">
    <property type="component" value="Unassembled WGS sequence"/>
</dbReference>
<evidence type="ECO:0000256" key="5">
    <source>
        <dbReference type="ARBA" id="ARBA00023136"/>
    </source>
</evidence>
<dbReference type="GO" id="GO:0008049">
    <property type="term" value="P:male courtship behavior"/>
    <property type="evidence" value="ECO:0007669"/>
    <property type="project" value="TreeGrafter"/>
</dbReference>
<feature type="transmembrane region" description="Helical" evidence="8">
    <location>
        <begin position="236"/>
        <end position="261"/>
    </location>
</feature>
<keyword evidence="7 8" id="KW-0807">Transducer</keyword>
<evidence type="ECO:0000256" key="4">
    <source>
        <dbReference type="ARBA" id="ARBA00022989"/>
    </source>
</evidence>
<proteinExistence type="inferred from homology"/>
<comment type="function">
    <text evidence="8">Gustatory receptor which mediates acceptance or avoidance behavior, depending on its substrates.</text>
</comment>
<evidence type="ECO:0000256" key="6">
    <source>
        <dbReference type="ARBA" id="ARBA00023170"/>
    </source>
</evidence>
<keyword evidence="6 8" id="KW-0675">Receptor</keyword>